<name>A0A194V0C9_CYTMA</name>
<dbReference type="Gene3D" id="3.10.450.50">
    <property type="match status" value="1"/>
</dbReference>
<organism evidence="1 2">
    <name type="scientific">Cytospora mali</name>
    <name type="common">Apple Valsa canker fungus</name>
    <name type="synonym">Valsa mali</name>
    <dbReference type="NCBI Taxonomy" id="578113"/>
    <lineage>
        <taxon>Eukaryota</taxon>
        <taxon>Fungi</taxon>
        <taxon>Dikarya</taxon>
        <taxon>Ascomycota</taxon>
        <taxon>Pezizomycotina</taxon>
        <taxon>Sordariomycetes</taxon>
        <taxon>Sordariomycetidae</taxon>
        <taxon>Diaporthales</taxon>
        <taxon>Cytosporaceae</taxon>
        <taxon>Cytospora</taxon>
    </lineage>
</organism>
<dbReference type="Pfam" id="PF07366">
    <property type="entry name" value="SnoaL"/>
    <property type="match status" value="1"/>
</dbReference>
<dbReference type="EMBL" id="KN714699">
    <property type="protein sequence ID" value="KUI57378.1"/>
    <property type="molecule type" value="Genomic_DNA"/>
</dbReference>
<evidence type="ECO:0000313" key="2">
    <source>
        <dbReference type="Proteomes" id="UP000078576"/>
    </source>
</evidence>
<protein>
    <recommendedName>
        <fullName evidence="3">SnoaL-like polyketide cyclase</fullName>
    </recommendedName>
</protein>
<dbReference type="InterPro" id="IPR032710">
    <property type="entry name" value="NTF2-like_dom_sf"/>
</dbReference>
<dbReference type="Proteomes" id="UP000078576">
    <property type="component" value="Unassembled WGS sequence"/>
</dbReference>
<sequence length="283" mass="31592">MDSDVDSVLFNLLSRQSTVPGQSDVTGYPNEKTDSAPRTIWIDGTRYNLISSVVDIVLQHTSTSLQAARILLVVRKAASDDHNHAAKGPSPKREEEQPAIEFAAHIFSHPQDVTTMMDTDALHTDSHPTTALRASTIQSRPNPARAHIPRQQTLTEKYHAYIATINAGPAAMACRLTEFCHPIVTHNGQALSLQRYQRLMEDTQAAIPDITFQVADLIVNEEKQQVAARLEFRGTPVSIWAGVKPNGKEVKFSEMVFYWFDEGKIRNVVSLVDMGSYRKQMRP</sequence>
<gene>
    <name evidence="1" type="ORF">VP1G_04724</name>
</gene>
<dbReference type="AlphaFoldDB" id="A0A194V0C9"/>
<evidence type="ECO:0008006" key="3">
    <source>
        <dbReference type="Google" id="ProtNLM"/>
    </source>
</evidence>
<dbReference type="InterPro" id="IPR009959">
    <property type="entry name" value="Cyclase_SnoaL-like"/>
</dbReference>
<keyword evidence="2" id="KW-1185">Reference proteome</keyword>
<proteinExistence type="predicted"/>
<dbReference type="SUPFAM" id="SSF54427">
    <property type="entry name" value="NTF2-like"/>
    <property type="match status" value="1"/>
</dbReference>
<dbReference type="OrthoDB" id="2830113at2759"/>
<evidence type="ECO:0000313" key="1">
    <source>
        <dbReference type="EMBL" id="KUI57378.1"/>
    </source>
</evidence>
<reference evidence="2" key="1">
    <citation type="submission" date="2014-12" db="EMBL/GenBank/DDBJ databases">
        <title>Genome Sequence of Valsa Canker Pathogens Uncovers a Specific Adaption of Colonization on Woody Bark.</title>
        <authorList>
            <person name="Yin Z."/>
            <person name="Liu H."/>
            <person name="Gao X."/>
            <person name="Li Z."/>
            <person name="Song N."/>
            <person name="Ke X."/>
            <person name="Dai Q."/>
            <person name="Wu Y."/>
            <person name="Sun Y."/>
            <person name="Xu J.-R."/>
            <person name="Kang Z.K."/>
            <person name="Wang L."/>
            <person name="Huang L."/>
        </authorList>
    </citation>
    <scope>NUCLEOTIDE SEQUENCE [LARGE SCALE GENOMIC DNA]</scope>
    <source>
        <strain evidence="2">SXYL134</strain>
    </source>
</reference>
<dbReference type="GO" id="GO:0030638">
    <property type="term" value="P:polyketide metabolic process"/>
    <property type="evidence" value="ECO:0007669"/>
    <property type="project" value="InterPro"/>
</dbReference>
<dbReference type="STRING" id="694573.A0A194V0C9"/>
<accession>A0A194V0C9</accession>